<gene>
    <name evidence="1" type="ORF">PVAP13_5KG624100</name>
</gene>
<proteinExistence type="predicted"/>
<dbReference type="Proteomes" id="UP000823388">
    <property type="component" value="Chromosome 5K"/>
</dbReference>
<name>A0A8T0SX45_PANVG</name>
<dbReference type="EMBL" id="CM029045">
    <property type="protein sequence ID" value="KAG2601878.1"/>
    <property type="molecule type" value="Genomic_DNA"/>
</dbReference>
<reference evidence="1" key="1">
    <citation type="submission" date="2020-05" db="EMBL/GenBank/DDBJ databases">
        <title>WGS assembly of Panicum virgatum.</title>
        <authorList>
            <person name="Lovell J.T."/>
            <person name="Jenkins J."/>
            <person name="Shu S."/>
            <person name="Juenger T.E."/>
            <person name="Schmutz J."/>
        </authorList>
    </citation>
    <scope>NUCLEOTIDE SEQUENCE</scope>
    <source>
        <strain evidence="1">AP13</strain>
    </source>
</reference>
<keyword evidence="2" id="KW-1185">Reference proteome</keyword>
<comment type="caution">
    <text evidence="1">The sequence shown here is derived from an EMBL/GenBank/DDBJ whole genome shotgun (WGS) entry which is preliminary data.</text>
</comment>
<evidence type="ECO:0000313" key="2">
    <source>
        <dbReference type="Proteomes" id="UP000823388"/>
    </source>
</evidence>
<protein>
    <submittedName>
        <fullName evidence="1">Uncharacterized protein</fullName>
    </submittedName>
</protein>
<organism evidence="1 2">
    <name type="scientific">Panicum virgatum</name>
    <name type="common">Blackwell switchgrass</name>
    <dbReference type="NCBI Taxonomy" id="38727"/>
    <lineage>
        <taxon>Eukaryota</taxon>
        <taxon>Viridiplantae</taxon>
        <taxon>Streptophyta</taxon>
        <taxon>Embryophyta</taxon>
        <taxon>Tracheophyta</taxon>
        <taxon>Spermatophyta</taxon>
        <taxon>Magnoliopsida</taxon>
        <taxon>Liliopsida</taxon>
        <taxon>Poales</taxon>
        <taxon>Poaceae</taxon>
        <taxon>PACMAD clade</taxon>
        <taxon>Panicoideae</taxon>
        <taxon>Panicodae</taxon>
        <taxon>Paniceae</taxon>
        <taxon>Panicinae</taxon>
        <taxon>Panicum</taxon>
        <taxon>Panicum sect. Hiantes</taxon>
    </lineage>
</organism>
<accession>A0A8T0SX45</accession>
<sequence length="101" mass="11230">MSHPEPGRLNWSLVSPQRAVGTTSQQRLDVFVFAAAYRDRLPLFDMRNYGSTAVSILFFSLSKRCSLQTVACNNLLSPSASAVFEMNWCGCKLCQSQVSSF</sequence>
<dbReference type="AlphaFoldDB" id="A0A8T0SX45"/>
<evidence type="ECO:0000313" key="1">
    <source>
        <dbReference type="EMBL" id="KAG2601878.1"/>
    </source>
</evidence>